<dbReference type="EMBL" id="KN818226">
    <property type="protein sequence ID" value="KIL69303.1"/>
    <property type="molecule type" value="Genomic_DNA"/>
</dbReference>
<reference evidence="1 2" key="1">
    <citation type="submission" date="2014-04" db="EMBL/GenBank/DDBJ databases">
        <title>Evolutionary Origins and Diversification of the Mycorrhizal Mutualists.</title>
        <authorList>
            <consortium name="DOE Joint Genome Institute"/>
            <consortium name="Mycorrhizal Genomics Consortium"/>
            <person name="Kohler A."/>
            <person name="Kuo A."/>
            <person name="Nagy L.G."/>
            <person name="Floudas D."/>
            <person name="Copeland A."/>
            <person name="Barry K.W."/>
            <person name="Cichocki N."/>
            <person name="Veneault-Fourrey C."/>
            <person name="LaButti K."/>
            <person name="Lindquist E.A."/>
            <person name="Lipzen A."/>
            <person name="Lundell T."/>
            <person name="Morin E."/>
            <person name="Murat C."/>
            <person name="Riley R."/>
            <person name="Ohm R."/>
            <person name="Sun H."/>
            <person name="Tunlid A."/>
            <person name="Henrissat B."/>
            <person name="Grigoriev I.V."/>
            <person name="Hibbett D.S."/>
            <person name="Martin F."/>
        </authorList>
    </citation>
    <scope>NUCLEOTIDE SEQUENCE [LARGE SCALE GENOMIC DNA]</scope>
    <source>
        <strain evidence="1 2">Koide BX008</strain>
    </source>
</reference>
<gene>
    <name evidence="1" type="ORF">M378DRAFT_176201</name>
</gene>
<protein>
    <recommendedName>
        <fullName evidence="3">F-box domain-containing protein</fullName>
    </recommendedName>
</protein>
<evidence type="ECO:0008006" key="3">
    <source>
        <dbReference type="Google" id="ProtNLM"/>
    </source>
</evidence>
<sequence length="505" mass="57652">MSPHRLTVVRRYRISDDILILILEKLDLQALLAMCKSQAFKRVYVIIMEFQPLRYRFELALAGMKDGPLSYRASPPLSRLQLLDAYKKGWPKLSWIHELSQPVMMDVGVSGGFLYNVRTHDHHSELRISQLPSLRTNLTPASTRHIKFLTNRFEAVVIDPSQAFLVTAHVAHASNGVVIQLNLRNVWTLDKHPKAPNHIYEFPVPLAAEYARINDVALSVCGAKLAVSAKFVGGRFQHLLLDWQTFQYWLIDRFQLFTDHSIAFLNENQLLAAKHSNGRPVLNLYNISRVADITVEREYELPEGWNDFQIEICNNIAPSKDLQPGTQALFYPDPSARMICVIAKRAVPPGSPPVHCKWLFVSHSYFRPSRRSGLTHVAWAQWGNHCLIREISQMGPIKGPYFIGTRLVFLEPHNNGGLPRLHTVSFVPYDAWKVSSSPWSWRGPKVIMAPSEYSRDIPEQTACGMLVEDFRMTEDNIILFLVCRSHLFGGWLMTRLSRMTDMATS</sequence>
<keyword evidence="2" id="KW-1185">Reference proteome</keyword>
<evidence type="ECO:0000313" key="2">
    <source>
        <dbReference type="Proteomes" id="UP000054549"/>
    </source>
</evidence>
<dbReference type="Proteomes" id="UP000054549">
    <property type="component" value="Unassembled WGS sequence"/>
</dbReference>
<dbReference type="STRING" id="946122.A0A0C2XJP6"/>
<organism evidence="1 2">
    <name type="scientific">Amanita muscaria (strain Koide BX008)</name>
    <dbReference type="NCBI Taxonomy" id="946122"/>
    <lineage>
        <taxon>Eukaryota</taxon>
        <taxon>Fungi</taxon>
        <taxon>Dikarya</taxon>
        <taxon>Basidiomycota</taxon>
        <taxon>Agaricomycotina</taxon>
        <taxon>Agaricomycetes</taxon>
        <taxon>Agaricomycetidae</taxon>
        <taxon>Agaricales</taxon>
        <taxon>Pluteineae</taxon>
        <taxon>Amanitaceae</taxon>
        <taxon>Amanita</taxon>
    </lineage>
</organism>
<accession>A0A0C2XJP6</accession>
<dbReference type="InParanoid" id="A0A0C2XJP6"/>
<name>A0A0C2XJP6_AMAMK</name>
<dbReference type="AlphaFoldDB" id="A0A0C2XJP6"/>
<dbReference type="HOGENOM" id="CLU_484981_0_0_1"/>
<dbReference type="OrthoDB" id="2893272at2759"/>
<evidence type="ECO:0000313" key="1">
    <source>
        <dbReference type="EMBL" id="KIL69303.1"/>
    </source>
</evidence>
<proteinExistence type="predicted"/>